<dbReference type="EMBL" id="BK015087">
    <property type="protein sequence ID" value="DAD90478.1"/>
    <property type="molecule type" value="Genomic_DNA"/>
</dbReference>
<accession>A0A8S5N737</accession>
<name>A0A8S5N737_9CAUD</name>
<organism evidence="1">
    <name type="scientific">Siphoviridae sp. ctixZ6</name>
    <dbReference type="NCBI Taxonomy" id="2826437"/>
    <lineage>
        <taxon>Viruses</taxon>
        <taxon>Duplodnaviria</taxon>
        <taxon>Heunggongvirae</taxon>
        <taxon>Uroviricota</taxon>
        <taxon>Caudoviricetes</taxon>
    </lineage>
</organism>
<proteinExistence type="predicted"/>
<reference evidence="1" key="1">
    <citation type="journal article" date="2021" name="Proc. Natl. Acad. Sci. U.S.A.">
        <title>A Catalog of Tens of Thousands of Viruses from Human Metagenomes Reveals Hidden Associations with Chronic Diseases.</title>
        <authorList>
            <person name="Tisza M.J."/>
            <person name="Buck C.B."/>
        </authorList>
    </citation>
    <scope>NUCLEOTIDE SEQUENCE</scope>
    <source>
        <strain evidence="1">CtixZ6</strain>
    </source>
</reference>
<sequence>MGKAVVMMLPRVSMREPDAGPNCDTRWLGLIKKRCAGTLERSPIVPRLEVRDS</sequence>
<evidence type="ECO:0000313" key="1">
    <source>
        <dbReference type="EMBL" id="DAD90478.1"/>
    </source>
</evidence>
<protein>
    <submittedName>
        <fullName evidence="1">Uncharacterized protein</fullName>
    </submittedName>
</protein>